<dbReference type="STRING" id="407022.SAMN05661044_03198"/>
<organism evidence="9 10">
    <name type="scientific">Olivibacter domesticus</name>
    <name type="common">Pseudosphingobacterium domesticum</name>
    <dbReference type="NCBI Taxonomy" id="407022"/>
    <lineage>
        <taxon>Bacteria</taxon>
        <taxon>Pseudomonadati</taxon>
        <taxon>Bacteroidota</taxon>
        <taxon>Sphingobacteriia</taxon>
        <taxon>Sphingobacteriales</taxon>
        <taxon>Sphingobacteriaceae</taxon>
        <taxon>Olivibacter</taxon>
    </lineage>
</organism>
<name>A0A1H7SFE7_OLID1</name>
<evidence type="ECO:0000313" key="9">
    <source>
        <dbReference type="EMBL" id="SEL71039.1"/>
    </source>
</evidence>
<feature type="transmembrane region" description="Helical" evidence="6">
    <location>
        <begin position="293"/>
        <end position="314"/>
    </location>
</feature>
<feature type="transmembrane region" description="Helical" evidence="6">
    <location>
        <begin position="345"/>
        <end position="371"/>
    </location>
</feature>
<dbReference type="AlphaFoldDB" id="A0A1H7SFE7"/>
<feature type="transmembrane region" description="Helical" evidence="6">
    <location>
        <begin position="777"/>
        <end position="797"/>
    </location>
</feature>
<keyword evidence="10" id="KW-1185">Reference proteome</keyword>
<evidence type="ECO:0000259" key="8">
    <source>
        <dbReference type="Pfam" id="PF12704"/>
    </source>
</evidence>
<feature type="domain" description="ABC3 transporter permease C-terminal" evidence="7">
    <location>
        <begin position="694"/>
        <end position="807"/>
    </location>
</feature>
<feature type="transmembrane region" description="Helical" evidence="6">
    <location>
        <begin position="391"/>
        <end position="411"/>
    </location>
</feature>
<dbReference type="InterPro" id="IPR025857">
    <property type="entry name" value="MacB_PCD"/>
</dbReference>
<comment type="subcellular location">
    <subcellularLocation>
        <location evidence="1">Cell membrane</location>
        <topology evidence="1">Multi-pass membrane protein</topology>
    </subcellularLocation>
</comment>
<dbReference type="RefSeq" id="WP_093326341.1">
    <property type="nucleotide sequence ID" value="NZ_FOAF01000003.1"/>
</dbReference>
<dbReference type="EMBL" id="FOAF01000003">
    <property type="protein sequence ID" value="SEL71039.1"/>
    <property type="molecule type" value="Genomic_DNA"/>
</dbReference>
<dbReference type="GO" id="GO:0022857">
    <property type="term" value="F:transmembrane transporter activity"/>
    <property type="evidence" value="ECO:0007669"/>
    <property type="project" value="TreeGrafter"/>
</dbReference>
<keyword evidence="5 6" id="KW-0472">Membrane</keyword>
<dbReference type="InterPro" id="IPR003838">
    <property type="entry name" value="ABC3_permease_C"/>
</dbReference>
<feature type="transmembrane region" description="Helical" evidence="6">
    <location>
        <begin position="438"/>
        <end position="457"/>
    </location>
</feature>
<evidence type="ECO:0000256" key="4">
    <source>
        <dbReference type="ARBA" id="ARBA00022989"/>
    </source>
</evidence>
<proteinExistence type="predicted"/>
<evidence type="ECO:0000256" key="1">
    <source>
        <dbReference type="ARBA" id="ARBA00004651"/>
    </source>
</evidence>
<dbReference type="Pfam" id="PF12704">
    <property type="entry name" value="MacB_PCD"/>
    <property type="match status" value="2"/>
</dbReference>
<protein>
    <submittedName>
        <fullName evidence="9">Duplicated orphan permease</fullName>
    </submittedName>
</protein>
<evidence type="ECO:0000313" key="10">
    <source>
        <dbReference type="Proteomes" id="UP000199421"/>
    </source>
</evidence>
<dbReference type="OrthoDB" id="1451596at2"/>
<dbReference type="Proteomes" id="UP000199421">
    <property type="component" value="Unassembled WGS sequence"/>
</dbReference>
<sequence length="814" mass="92189">MLKNYLRTSLRHLWRKRLFTALNILGLAIGISSCWIIYRIIQHEFSYDAQLPHKESIYKVVSAFGSGDKMGGISAPLYQGIREEIPGLDHVVPLFYQWINAVEIKRETKTDFIKDDPQQIAATDRAYFEMLPYTWLAGSKASALNTPESVVLTASRAQEYFPGTPPEDILHKTITYFGRDTVQRTVTGIVADYYRPSEFTAQEFLTLPEKTFEKYMWTNTNGSDKLYLQFRAGANVTAILDQINKLDQRHWKAFGEERGSPIKRGKSYELLPLKDIHFATDVSDYGVRKTSKAVLYGLVGIGVFLLILACINYINMSVAQIPQRGREIGVRKTLGSNRWHLIGQFLLETFLTTLFSSILASAFILLGFWIVSDIIPEGLTPYSSPRLFLTFTLSLTLLITLLAGLYPSWLITRVKTTSVFKNFFSGASATRRFSLQKVLIVFQFVIALIFIVSTIIVSTQLRHTLKADMGFNKEAIVLVDVPWKYQNNPRYKDKQFTLLNQLRNLPGIEHIALGSAPLSSGYSSSPFELISDKKDPAGIQVFKKWIDTAYLSMYQMELLAGRNLHHSDTTNEFIINETAAKAFGFKSPQEAVGKMMRQSGNSAFSIVGVVKDFHSQDFYTSIEPLALMSDKQNLLTFNIKLNTRNPSQWQATLKTIKKQWGNIYPPDAFQYHFYDETLESLYIQERQLAKLINLATAITILISCLGLFGLATLTAFQRTKEIGIRKVLGATISGIITMLSKDFIQLICLAFLIASPIAWWCMNKWLEDFIYRVDIEWWMFAVAGLSTVCIALLTVSFQAIKAAIANPVDSLRNE</sequence>
<reference evidence="10" key="1">
    <citation type="submission" date="2016-10" db="EMBL/GenBank/DDBJ databases">
        <authorList>
            <person name="Varghese N."/>
            <person name="Submissions S."/>
        </authorList>
    </citation>
    <scope>NUCLEOTIDE SEQUENCE [LARGE SCALE GENOMIC DNA]</scope>
    <source>
        <strain evidence="10">DSM 18733</strain>
    </source>
</reference>
<dbReference type="Pfam" id="PF02687">
    <property type="entry name" value="FtsX"/>
    <property type="match status" value="2"/>
</dbReference>
<feature type="domain" description="ABC3 transporter permease C-terminal" evidence="7">
    <location>
        <begin position="301"/>
        <end position="413"/>
    </location>
</feature>
<dbReference type="PANTHER" id="PTHR30572">
    <property type="entry name" value="MEMBRANE COMPONENT OF TRANSPORTER-RELATED"/>
    <property type="match status" value="1"/>
</dbReference>
<feature type="transmembrane region" description="Helical" evidence="6">
    <location>
        <begin position="743"/>
        <end position="762"/>
    </location>
</feature>
<feature type="transmembrane region" description="Helical" evidence="6">
    <location>
        <begin position="21"/>
        <end position="41"/>
    </location>
</feature>
<dbReference type="PROSITE" id="PS51257">
    <property type="entry name" value="PROKAR_LIPOPROTEIN"/>
    <property type="match status" value="1"/>
</dbReference>
<feature type="transmembrane region" description="Helical" evidence="6">
    <location>
        <begin position="691"/>
        <end position="716"/>
    </location>
</feature>
<evidence type="ECO:0000256" key="3">
    <source>
        <dbReference type="ARBA" id="ARBA00022692"/>
    </source>
</evidence>
<keyword evidence="3 6" id="KW-0812">Transmembrane</keyword>
<dbReference type="GO" id="GO:0005886">
    <property type="term" value="C:plasma membrane"/>
    <property type="evidence" value="ECO:0007669"/>
    <property type="project" value="UniProtKB-SubCell"/>
</dbReference>
<evidence type="ECO:0000256" key="2">
    <source>
        <dbReference type="ARBA" id="ARBA00022475"/>
    </source>
</evidence>
<gene>
    <name evidence="9" type="ORF">SAMN05661044_03198</name>
</gene>
<feature type="domain" description="MacB-like periplasmic core" evidence="8">
    <location>
        <begin position="445"/>
        <end position="653"/>
    </location>
</feature>
<accession>A0A1H7SFE7</accession>
<keyword evidence="2" id="KW-1003">Cell membrane</keyword>
<feature type="domain" description="MacB-like periplasmic core" evidence="8">
    <location>
        <begin position="20"/>
        <end position="245"/>
    </location>
</feature>
<evidence type="ECO:0000259" key="7">
    <source>
        <dbReference type="Pfam" id="PF02687"/>
    </source>
</evidence>
<dbReference type="PANTHER" id="PTHR30572:SF18">
    <property type="entry name" value="ABC-TYPE MACROLIDE FAMILY EXPORT SYSTEM PERMEASE COMPONENT 2"/>
    <property type="match status" value="1"/>
</dbReference>
<dbReference type="InterPro" id="IPR050250">
    <property type="entry name" value="Macrolide_Exporter_MacB"/>
</dbReference>
<keyword evidence="4 6" id="KW-1133">Transmembrane helix</keyword>
<evidence type="ECO:0000256" key="5">
    <source>
        <dbReference type="ARBA" id="ARBA00023136"/>
    </source>
</evidence>
<evidence type="ECO:0000256" key="6">
    <source>
        <dbReference type="SAM" id="Phobius"/>
    </source>
</evidence>